<dbReference type="PANTHER" id="PTHR24359">
    <property type="entry name" value="SERINE/THREONINE-PROTEIN KINASE SBK1"/>
    <property type="match status" value="1"/>
</dbReference>
<dbReference type="CDD" id="cd00180">
    <property type="entry name" value="PKc"/>
    <property type="match status" value="1"/>
</dbReference>
<dbReference type="SUPFAM" id="SSF56112">
    <property type="entry name" value="Protein kinase-like (PK-like)"/>
    <property type="match status" value="1"/>
</dbReference>
<dbReference type="PANTHER" id="PTHR24359:SF37">
    <property type="entry name" value="PROTEIN KINASE DOMAIN-CONTAINING PROTEIN"/>
    <property type="match status" value="1"/>
</dbReference>
<evidence type="ECO:0000313" key="2">
    <source>
        <dbReference type="EMBL" id="ETS03810.1"/>
    </source>
</evidence>
<dbReference type="GO" id="GO:0004674">
    <property type="term" value="F:protein serine/threonine kinase activity"/>
    <property type="evidence" value="ECO:0007669"/>
    <property type="project" value="TreeGrafter"/>
</dbReference>
<proteinExistence type="predicted"/>
<dbReference type="InterPro" id="IPR011009">
    <property type="entry name" value="Kinase-like_dom_sf"/>
</dbReference>
<dbReference type="AlphaFoldDB" id="A0A024SEN4"/>
<dbReference type="InterPro" id="IPR000719">
    <property type="entry name" value="Prot_kinase_dom"/>
</dbReference>
<keyword evidence="2" id="KW-0418">Kinase</keyword>
<name>A0A024SEN4_HYPJR</name>
<keyword evidence="2" id="KW-0808">Transferase</keyword>
<dbReference type="GO" id="GO:0005524">
    <property type="term" value="F:ATP binding"/>
    <property type="evidence" value="ECO:0007669"/>
    <property type="project" value="InterPro"/>
</dbReference>
<evidence type="ECO:0000259" key="1">
    <source>
        <dbReference type="PROSITE" id="PS50011"/>
    </source>
</evidence>
<evidence type="ECO:0000313" key="3">
    <source>
        <dbReference type="Proteomes" id="UP000024376"/>
    </source>
</evidence>
<dbReference type="KEGG" id="trr:M419DRAFT_74964"/>
<dbReference type="Gene3D" id="1.10.510.10">
    <property type="entry name" value="Transferase(Phosphotransferase) domain 1"/>
    <property type="match status" value="1"/>
</dbReference>
<dbReference type="SMART" id="SM00220">
    <property type="entry name" value="S_TKc"/>
    <property type="match status" value="1"/>
</dbReference>
<dbReference type="EMBL" id="KI911142">
    <property type="protein sequence ID" value="ETS03810.1"/>
    <property type="molecule type" value="Genomic_DNA"/>
</dbReference>
<dbReference type="HOGENOM" id="CLU_017513_4_0_1"/>
<reference evidence="3" key="1">
    <citation type="journal article" date="2013" name="Ind. Biotechnol.">
        <title>Comparative genomics analysis of Trichoderma reesei strains.</title>
        <authorList>
            <person name="Koike H."/>
            <person name="Aerts A."/>
            <person name="LaButti K."/>
            <person name="Grigoriev I.V."/>
            <person name="Baker S.E."/>
        </authorList>
    </citation>
    <scope>NUCLEOTIDE SEQUENCE [LARGE SCALE GENOMIC DNA]</scope>
    <source>
        <strain evidence="3">ATCC 56765 / BCRC 32924 / NRRL 11460 / Rut C-30</strain>
    </source>
</reference>
<organism evidence="2 3">
    <name type="scientific">Hypocrea jecorina (strain ATCC 56765 / BCRC 32924 / NRRL 11460 / Rut C-30)</name>
    <name type="common">Trichoderma reesei</name>
    <dbReference type="NCBI Taxonomy" id="1344414"/>
    <lineage>
        <taxon>Eukaryota</taxon>
        <taxon>Fungi</taxon>
        <taxon>Dikarya</taxon>
        <taxon>Ascomycota</taxon>
        <taxon>Pezizomycotina</taxon>
        <taxon>Sordariomycetes</taxon>
        <taxon>Hypocreomycetidae</taxon>
        <taxon>Hypocreales</taxon>
        <taxon>Hypocreaceae</taxon>
        <taxon>Trichoderma</taxon>
    </lineage>
</organism>
<dbReference type="PROSITE" id="PS50011">
    <property type="entry name" value="PROTEIN_KINASE_DOM"/>
    <property type="match status" value="1"/>
</dbReference>
<dbReference type="Pfam" id="PF00069">
    <property type="entry name" value="Pkinase"/>
    <property type="match status" value="1"/>
</dbReference>
<dbReference type="Proteomes" id="UP000024376">
    <property type="component" value="Unassembled WGS sequence"/>
</dbReference>
<dbReference type="OrthoDB" id="1046782at2759"/>
<feature type="domain" description="Protein kinase" evidence="1">
    <location>
        <begin position="192"/>
        <end position="524"/>
    </location>
</feature>
<protein>
    <submittedName>
        <fullName evidence="2">Kinase-like protein</fullName>
    </submittedName>
</protein>
<accession>A0A024SEN4</accession>
<gene>
    <name evidence="2" type="ORF">M419DRAFT_74964</name>
</gene>
<sequence length="561" mass="64468">MPSHTVTANGGSRRPARLIARLRQAFVINPGDNDRQFLPCGKLRELCDEQSVTQELARAFPEHDAAFCQQRARWICHGQAQDRSITPQPSLRIFTIVVLLGQVRLIETFLQHQFCDNDLPLFSTPRFTALYSSRHQQAPYLSFLDEDDPYHIIKSFFHDQWSVLSPSFTPPTAGDTRCDVHDLHTHAILPIEEISKKQYPGGFGLVEKVKIHRDHNGFRHEYFALKTMHPMTPDERDKFFQQELDAFQQARPGGHIIEICAAFKKGEKRGFLFPWADGGTLNHLWLRAPHEIVKSAGVKWADFSRWICLQCYGIIHDLFAIHEPFVMSAKNDEDLYGIHGDIKPDNVLYFTKDGSPLGTLKVSDLGLMKFHRLISRTAHSKSMGFAYQTYRAPEHDLNKVRSRKIDIWAFGCLFAEFGTWALGGHNAIELFKTYRLDEDKGNIDESKGEWSEDNFFILKTTRFSQNKVAKRKSSVDEWFTVLIKDLGPDMANTFFPEFLRFIQNSMLDPDRKHRADCKMVESFLGRLLRIPPESPYWNFPGTRPYPNGGATWTSSTGTPTW</sequence>